<dbReference type="InterPro" id="IPR007138">
    <property type="entry name" value="ABM_dom"/>
</dbReference>
<dbReference type="SUPFAM" id="SSF54909">
    <property type="entry name" value="Dimeric alpha+beta barrel"/>
    <property type="match status" value="1"/>
</dbReference>
<dbReference type="GO" id="GO:0004497">
    <property type="term" value="F:monooxygenase activity"/>
    <property type="evidence" value="ECO:0007669"/>
    <property type="project" value="UniProtKB-KW"/>
</dbReference>
<dbReference type="RefSeq" id="WP_343888522.1">
    <property type="nucleotide sequence ID" value="NZ_BAAAEH010000010.1"/>
</dbReference>
<proteinExistence type="predicted"/>
<accession>A0ABU9Y2I3</accession>
<evidence type="ECO:0000313" key="3">
    <source>
        <dbReference type="Proteomes" id="UP001419910"/>
    </source>
</evidence>
<dbReference type="EMBL" id="JBDIME010000007">
    <property type="protein sequence ID" value="MEN2790015.1"/>
    <property type="molecule type" value="Genomic_DNA"/>
</dbReference>
<comment type="caution">
    <text evidence="2">The sequence shown here is derived from an EMBL/GenBank/DDBJ whole genome shotgun (WGS) entry which is preliminary data.</text>
</comment>
<reference evidence="2 3" key="1">
    <citation type="submission" date="2024-05" db="EMBL/GenBank/DDBJ databases">
        <authorList>
            <person name="Liu Q."/>
            <person name="Xin Y.-H."/>
        </authorList>
    </citation>
    <scope>NUCLEOTIDE SEQUENCE [LARGE SCALE GENOMIC DNA]</scope>
    <source>
        <strain evidence="2 3">CGMCC 1.10181</strain>
    </source>
</reference>
<dbReference type="InterPro" id="IPR011008">
    <property type="entry name" value="Dimeric_a/b-barrel"/>
</dbReference>
<protein>
    <submittedName>
        <fullName evidence="2">Antibiotic biosynthesis monooxygenase</fullName>
        <ecNumber evidence="2">1.14.-.-</ecNumber>
    </submittedName>
</protein>
<dbReference type="Proteomes" id="UP001419910">
    <property type="component" value="Unassembled WGS sequence"/>
</dbReference>
<keyword evidence="2" id="KW-0503">Monooxygenase</keyword>
<name>A0ABU9Y2I3_9SPHN</name>
<organism evidence="2 3">
    <name type="scientific">Sphingomonas oligophenolica</name>
    <dbReference type="NCBI Taxonomy" id="301154"/>
    <lineage>
        <taxon>Bacteria</taxon>
        <taxon>Pseudomonadati</taxon>
        <taxon>Pseudomonadota</taxon>
        <taxon>Alphaproteobacteria</taxon>
        <taxon>Sphingomonadales</taxon>
        <taxon>Sphingomonadaceae</taxon>
        <taxon>Sphingomonas</taxon>
    </lineage>
</organism>
<feature type="domain" description="ABM" evidence="1">
    <location>
        <begin position="2"/>
        <end position="92"/>
    </location>
</feature>
<keyword evidence="3" id="KW-1185">Reference proteome</keyword>
<dbReference type="Gene3D" id="3.30.70.100">
    <property type="match status" value="1"/>
</dbReference>
<keyword evidence="2" id="KW-0560">Oxidoreductase</keyword>
<dbReference type="EC" id="1.14.-.-" evidence="2"/>
<gene>
    <name evidence="2" type="ORF">ABC974_10290</name>
</gene>
<sequence length="96" mass="10775">MILEHALLSIKPGESAAFEAAMAEARPLIAASPGFRSITVRKACEAPDLYLLMVEWDDIASHRDGFRASERYAQWQGLLHRFYDPMPMVGYFGDSL</sequence>
<dbReference type="Pfam" id="PF03992">
    <property type="entry name" value="ABM"/>
    <property type="match status" value="1"/>
</dbReference>
<dbReference type="PROSITE" id="PS51725">
    <property type="entry name" value="ABM"/>
    <property type="match status" value="1"/>
</dbReference>
<evidence type="ECO:0000313" key="2">
    <source>
        <dbReference type="EMBL" id="MEN2790015.1"/>
    </source>
</evidence>
<evidence type="ECO:0000259" key="1">
    <source>
        <dbReference type="PROSITE" id="PS51725"/>
    </source>
</evidence>